<dbReference type="PROSITE" id="PS50103">
    <property type="entry name" value="ZF_C3H1"/>
    <property type="match status" value="2"/>
</dbReference>
<evidence type="ECO:0000256" key="4">
    <source>
        <dbReference type="ARBA" id="ARBA00022833"/>
    </source>
</evidence>
<dbReference type="GO" id="GO:0008270">
    <property type="term" value="F:zinc ion binding"/>
    <property type="evidence" value="ECO:0007669"/>
    <property type="project" value="UniProtKB-KW"/>
</dbReference>
<sequence>MPPKKTSAPSKKTEEKKKDKIVEDKTFGLKKTRKNLKFIQQVQHQVKGGGQTKEKLDAQKFEASKKKEKDDLTDLNKLFKPVQSLPKVDKDVDPKSVLCVFFKQGLCQKGNKCKYSHDLSMQQKTAKRNIYVDSRDVKTDENETNENWDEEKLVEVAEKKHGEKDRKRPNQTEIVCKYFIEAVENNKYGWFWECPNGGTCIYRHALPPGYVLSKDKKKLEEMKKLETISLEELIEKERATLSSNNLTKVTLESFIEWKKRKIRERKQKQLAEEKKKQTNYKLGRQLGLSGRELFTFNPDLVAEDDEEAGDVEYEKETDQNEDEVKAFDIDERMFLNLGEDGKMLDEDLGDIEEEPEADQNGKGEAEEGPGPSKPIVFDENLFEDEDIPSDEDDDEDEAEEDDDDSPPNVSKLKI</sequence>
<feature type="compositionally biased region" description="Acidic residues" evidence="6">
    <location>
        <begin position="346"/>
        <end position="357"/>
    </location>
</feature>
<evidence type="ECO:0000256" key="1">
    <source>
        <dbReference type="ARBA" id="ARBA00010043"/>
    </source>
</evidence>
<evidence type="ECO:0000259" key="7">
    <source>
        <dbReference type="PROSITE" id="PS50103"/>
    </source>
</evidence>
<name>A0A914DHE8_9BILA</name>
<dbReference type="Proteomes" id="UP000887540">
    <property type="component" value="Unplaced"/>
</dbReference>
<feature type="region of interest" description="Disordered" evidence="6">
    <location>
        <begin position="338"/>
        <end position="414"/>
    </location>
</feature>
<keyword evidence="3 5" id="KW-0863">Zinc-finger</keyword>
<feature type="compositionally biased region" description="Acidic residues" evidence="6">
    <location>
        <begin position="380"/>
        <end position="405"/>
    </location>
</feature>
<evidence type="ECO:0000256" key="2">
    <source>
        <dbReference type="ARBA" id="ARBA00022723"/>
    </source>
</evidence>
<dbReference type="InterPro" id="IPR036855">
    <property type="entry name" value="Znf_CCCH_sf"/>
</dbReference>
<dbReference type="PANTHER" id="PTHR12681">
    <property type="entry name" value="ZINC FINGER-CONTAINING PROTEIN P48ZNF"/>
    <property type="match status" value="1"/>
</dbReference>
<evidence type="ECO:0000256" key="6">
    <source>
        <dbReference type="SAM" id="MobiDB-lite"/>
    </source>
</evidence>
<dbReference type="Gene3D" id="4.10.1000.10">
    <property type="entry name" value="Zinc finger, CCCH-type"/>
    <property type="match status" value="1"/>
</dbReference>
<feature type="zinc finger region" description="C3H1-type" evidence="5">
    <location>
        <begin position="93"/>
        <end position="120"/>
    </location>
</feature>
<dbReference type="AlphaFoldDB" id="A0A914DHE8"/>
<feature type="zinc finger region" description="C3H1-type" evidence="5">
    <location>
        <begin position="170"/>
        <end position="207"/>
    </location>
</feature>
<protein>
    <submittedName>
        <fullName evidence="9">C3H1-type domain-containing protein</fullName>
    </submittedName>
</protein>
<dbReference type="GO" id="GO:0003729">
    <property type="term" value="F:mRNA binding"/>
    <property type="evidence" value="ECO:0007669"/>
    <property type="project" value="TreeGrafter"/>
</dbReference>
<evidence type="ECO:0000256" key="5">
    <source>
        <dbReference type="PROSITE-ProRule" id="PRU00723"/>
    </source>
</evidence>
<feature type="domain" description="C3H1-type" evidence="7">
    <location>
        <begin position="170"/>
        <end position="207"/>
    </location>
</feature>
<feature type="domain" description="C3H1-type" evidence="7">
    <location>
        <begin position="93"/>
        <end position="120"/>
    </location>
</feature>
<keyword evidence="4 5" id="KW-0862">Zinc</keyword>
<accession>A0A914DHE8</accession>
<keyword evidence="8" id="KW-1185">Reference proteome</keyword>
<dbReference type="WBParaSite" id="ACRNAN_scaffold2741.g13706.t1">
    <property type="protein sequence ID" value="ACRNAN_scaffold2741.g13706.t1"/>
    <property type="gene ID" value="ACRNAN_scaffold2741.g13706"/>
</dbReference>
<dbReference type="SUPFAM" id="SSF90229">
    <property type="entry name" value="CCCH zinc finger"/>
    <property type="match status" value="1"/>
</dbReference>
<dbReference type="GO" id="GO:0002181">
    <property type="term" value="P:cytoplasmic translation"/>
    <property type="evidence" value="ECO:0007669"/>
    <property type="project" value="TreeGrafter"/>
</dbReference>
<dbReference type="Gene3D" id="6.20.400.10">
    <property type="match status" value="1"/>
</dbReference>
<organism evidence="8 9">
    <name type="scientific">Acrobeloides nanus</name>
    <dbReference type="NCBI Taxonomy" id="290746"/>
    <lineage>
        <taxon>Eukaryota</taxon>
        <taxon>Metazoa</taxon>
        <taxon>Ecdysozoa</taxon>
        <taxon>Nematoda</taxon>
        <taxon>Chromadorea</taxon>
        <taxon>Rhabditida</taxon>
        <taxon>Tylenchina</taxon>
        <taxon>Cephalobomorpha</taxon>
        <taxon>Cephaloboidea</taxon>
        <taxon>Cephalobidae</taxon>
        <taxon>Acrobeloides</taxon>
    </lineage>
</organism>
<evidence type="ECO:0000313" key="9">
    <source>
        <dbReference type="WBParaSite" id="ACRNAN_scaffold2741.g13706.t1"/>
    </source>
</evidence>
<reference evidence="9" key="1">
    <citation type="submission" date="2022-11" db="UniProtKB">
        <authorList>
            <consortium name="WormBaseParasite"/>
        </authorList>
    </citation>
    <scope>IDENTIFICATION</scope>
</reference>
<dbReference type="SMART" id="SM00356">
    <property type="entry name" value="ZnF_C3H1"/>
    <property type="match status" value="2"/>
</dbReference>
<dbReference type="Pfam" id="PF16131">
    <property type="entry name" value="Torus"/>
    <property type="match status" value="1"/>
</dbReference>
<evidence type="ECO:0000313" key="8">
    <source>
        <dbReference type="Proteomes" id="UP000887540"/>
    </source>
</evidence>
<dbReference type="PANTHER" id="PTHR12681:SF0">
    <property type="entry name" value="ZINC FINGER CCCH DOMAIN-CONTAINING PROTEIN 15"/>
    <property type="match status" value="1"/>
</dbReference>
<keyword evidence="2 5" id="KW-0479">Metal-binding</keyword>
<dbReference type="InterPro" id="IPR000571">
    <property type="entry name" value="Znf_CCCH"/>
</dbReference>
<dbReference type="GO" id="GO:0005829">
    <property type="term" value="C:cytosol"/>
    <property type="evidence" value="ECO:0007669"/>
    <property type="project" value="TreeGrafter"/>
</dbReference>
<evidence type="ECO:0000256" key="3">
    <source>
        <dbReference type="ARBA" id="ARBA00022771"/>
    </source>
</evidence>
<dbReference type="InterPro" id="IPR032378">
    <property type="entry name" value="ZC3H15/TMA46_C"/>
</dbReference>
<comment type="similarity">
    <text evidence="1">Belongs to the ZC3H15/TMA46 family.</text>
</comment>
<dbReference type="Pfam" id="PF16543">
    <property type="entry name" value="DFRP_C"/>
    <property type="match status" value="1"/>
</dbReference>
<dbReference type="InterPro" id="IPR032297">
    <property type="entry name" value="Torus"/>
</dbReference>
<proteinExistence type="inferred from homology"/>